<keyword evidence="5 7" id="KW-0732">Signal</keyword>
<evidence type="ECO:0000256" key="2">
    <source>
        <dbReference type="ARBA" id="ARBA00011028"/>
    </source>
</evidence>
<proteinExistence type="inferred from homology"/>
<dbReference type="HOGENOM" id="CLU_016838_1_1_5"/>
<dbReference type="InterPro" id="IPR006128">
    <property type="entry name" value="Lipoprotein_PsaA-like"/>
</dbReference>
<keyword evidence="9" id="KW-1185">Reference proteome</keyword>
<dbReference type="GO" id="GO:0007155">
    <property type="term" value="P:cell adhesion"/>
    <property type="evidence" value="ECO:0007669"/>
    <property type="project" value="InterPro"/>
</dbReference>
<evidence type="ECO:0000313" key="8">
    <source>
        <dbReference type="EMBL" id="CDN46768.1"/>
    </source>
</evidence>
<name>A0A068SKT9_NEOGA</name>
<keyword evidence="4" id="KW-0479">Metal-binding</keyword>
<dbReference type="RefSeq" id="WP_038584298.1">
    <property type="nucleotide sequence ID" value="NZ_HG938353.1"/>
</dbReference>
<protein>
    <submittedName>
        <fullName evidence="8">Periplasmic solute binding protein</fullName>
    </submittedName>
</protein>
<evidence type="ECO:0000313" key="9">
    <source>
        <dbReference type="Proteomes" id="UP000028181"/>
    </source>
</evidence>
<comment type="similarity">
    <text evidence="2 6">Belongs to the bacterial solute-binding protein 9 family.</text>
</comment>
<evidence type="ECO:0000256" key="7">
    <source>
        <dbReference type="SAM" id="SignalP"/>
    </source>
</evidence>
<dbReference type="CDD" id="cd01137">
    <property type="entry name" value="PsaA"/>
    <property type="match status" value="1"/>
</dbReference>
<dbReference type="PRINTS" id="PR00691">
    <property type="entry name" value="ADHESINB"/>
</dbReference>
<evidence type="ECO:0000256" key="4">
    <source>
        <dbReference type="ARBA" id="ARBA00022723"/>
    </source>
</evidence>
<accession>A0A068SKT9</accession>
<dbReference type="eggNOG" id="COG0803">
    <property type="taxonomic scope" value="Bacteria"/>
</dbReference>
<dbReference type="InterPro" id="IPR006127">
    <property type="entry name" value="ZnuA-like"/>
</dbReference>
<dbReference type="GO" id="GO:0030313">
    <property type="term" value="C:cell envelope"/>
    <property type="evidence" value="ECO:0007669"/>
    <property type="project" value="UniProtKB-SubCell"/>
</dbReference>
<dbReference type="Gene3D" id="3.40.50.1980">
    <property type="entry name" value="Nitrogenase molybdenum iron protein domain"/>
    <property type="match status" value="2"/>
</dbReference>
<dbReference type="PRINTS" id="PR00690">
    <property type="entry name" value="ADHESNFAMILY"/>
</dbReference>
<dbReference type="InterPro" id="IPR050492">
    <property type="entry name" value="Bact_metal-bind_prot9"/>
</dbReference>
<dbReference type="SUPFAM" id="SSF53807">
    <property type="entry name" value="Helical backbone' metal receptor"/>
    <property type="match status" value="1"/>
</dbReference>
<reference evidence="9" key="1">
    <citation type="journal article" date="2014" name="BMC Genomics">
        <title>Genome sequencing of two Neorhizobium galegae strains reveals a noeT gene responsible for the unusual acetylation of the nodulation factors.</title>
        <authorList>
            <person name="Osterman J."/>
            <person name="Marsh J."/>
            <person name="Laine P.K."/>
            <person name="Zeng Z."/>
            <person name="Alatalo E."/>
            <person name="Sullivan J.T."/>
            <person name="Young J.P."/>
            <person name="Thomas-Oates J."/>
            <person name="Paulin L."/>
            <person name="Lindstrom K."/>
        </authorList>
    </citation>
    <scope>NUCLEOTIDE SEQUENCE [LARGE SCALE GENOMIC DNA]</scope>
    <source>
        <strain evidence="9">HAMBI 540</strain>
    </source>
</reference>
<evidence type="ECO:0000256" key="3">
    <source>
        <dbReference type="ARBA" id="ARBA00022448"/>
    </source>
</evidence>
<dbReference type="GO" id="GO:0030001">
    <property type="term" value="P:metal ion transport"/>
    <property type="evidence" value="ECO:0007669"/>
    <property type="project" value="InterPro"/>
</dbReference>
<dbReference type="KEGG" id="ngg:RG540_CH05770"/>
<dbReference type="GeneID" id="24255281"/>
<evidence type="ECO:0000256" key="6">
    <source>
        <dbReference type="RuleBase" id="RU003512"/>
    </source>
</evidence>
<evidence type="ECO:0000256" key="1">
    <source>
        <dbReference type="ARBA" id="ARBA00004196"/>
    </source>
</evidence>
<organism evidence="8 9">
    <name type="scientific">Neorhizobium galegae bv. orientalis str. HAMBI 540</name>
    <dbReference type="NCBI Taxonomy" id="1028800"/>
    <lineage>
        <taxon>Bacteria</taxon>
        <taxon>Pseudomonadati</taxon>
        <taxon>Pseudomonadota</taxon>
        <taxon>Alphaproteobacteria</taxon>
        <taxon>Hyphomicrobiales</taxon>
        <taxon>Rhizobiaceae</taxon>
        <taxon>Rhizobium/Agrobacterium group</taxon>
        <taxon>Neorhizobium</taxon>
    </lineage>
</organism>
<dbReference type="GO" id="GO:0046872">
    <property type="term" value="F:metal ion binding"/>
    <property type="evidence" value="ECO:0007669"/>
    <property type="project" value="UniProtKB-KW"/>
</dbReference>
<dbReference type="PATRIC" id="fig|1028800.3.peg.580"/>
<dbReference type="EMBL" id="HG938353">
    <property type="protein sequence ID" value="CDN46768.1"/>
    <property type="molecule type" value="Genomic_DNA"/>
</dbReference>
<feature type="signal peptide" evidence="7">
    <location>
        <begin position="1"/>
        <end position="25"/>
    </location>
</feature>
<dbReference type="PANTHER" id="PTHR42953:SF1">
    <property type="entry name" value="METAL-BINDING PROTEIN HI_0362-RELATED"/>
    <property type="match status" value="1"/>
</dbReference>
<dbReference type="Pfam" id="PF01297">
    <property type="entry name" value="ZnuA"/>
    <property type="match status" value="1"/>
</dbReference>
<sequence>MISRRLLLSAAIPALMAFSAVPAFADTLKVVASFTVLGDVVSQVGGKHVKVTNLVGPNGDPHEFEPSPADAKNLKAAQVAFVSGEGLEGWMDRLITASGYRGKPIVVSQGVNTRTMDEDGKTVTDPHVWNSPVNVKVWVANIEKALSEADPADASAFKANAEAYLQKLDAMNAYAHSKFDAVPADRRKVLTSHDAFGYFGREYNVSFLAPLGLSTETEASAADVAKLIEQIKAEGVKTYFLENSNDPRLVKQIAKATAAQPGGELYVESLSDAKGPAPTYEKMFRYNVDQIAAAMAKSS</sequence>
<dbReference type="Proteomes" id="UP000028181">
    <property type="component" value="Chromosome I"/>
</dbReference>
<dbReference type="InterPro" id="IPR006129">
    <property type="entry name" value="AdhesinB"/>
</dbReference>
<gene>
    <name evidence="8" type="ORF">RG540_CH05770</name>
</gene>
<dbReference type="PANTHER" id="PTHR42953">
    <property type="entry name" value="HIGH-AFFINITY ZINC UPTAKE SYSTEM PROTEIN ZNUA-RELATED"/>
    <property type="match status" value="1"/>
</dbReference>
<dbReference type="OrthoDB" id="9793396at2"/>
<keyword evidence="3 6" id="KW-0813">Transport</keyword>
<dbReference type="AlphaFoldDB" id="A0A068SKT9"/>
<comment type="subcellular location">
    <subcellularLocation>
        <location evidence="1">Cell envelope</location>
    </subcellularLocation>
</comment>
<feature type="chain" id="PRO_5001656181" evidence="7">
    <location>
        <begin position="26"/>
        <end position="299"/>
    </location>
</feature>
<evidence type="ECO:0000256" key="5">
    <source>
        <dbReference type="ARBA" id="ARBA00022729"/>
    </source>
</evidence>